<feature type="region of interest" description="Disordered" evidence="1">
    <location>
        <begin position="105"/>
        <end position="124"/>
    </location>
</feature>
<evidence type="ECO:0000256" key="1">
    <source>
        <dbReference type="SAM" id="MobiDB-lite"/>
    </source>
</evidence>
<gene>
    <name evidence="2" type="ORF">RHS04_08631</name>
</gene>
<dbReference type="Proteomes" id="UP000650582">
    <property type="component" value="Unassembled WGS sequence"/>
</dbReference>
<dbReference type="AlphaFoldDB" id="A0A8H7H071"/>
<dbReference type="Pfam" id="PF02992">
    <property type="entry name" value="Transposase_21"/>
    <property type="match status" value="1"/>
</dbReference>
<dbReference type="InterPro" id="IPR004242">
    <property type="entry name" value="Transposase_21"/>
</dbReference>
<dbReference type="PANTHER" id="PTHR46579">
    <property type="entry name" value="F5/8 TYPE C DOMAIN-CONTAINING PROTEIN-RELATED"/>
    <property type="match status" value="1"/>
</dbReference>
<evidence type="ECO:0000313" key="3">
    <source>
        <dbReference type="Proteomes" id="UP000650582"/>
    </source>
</evidence>
<dbReference type="EMBL" id="JACYCC010000271">
    <property type="protein sequence ID" value="KAF8670334.1"/>
    <property type="molecule type" value="Genomic_DNA"/>
</dbReference>
<organism evidence="2 3">
    <name type="scientific">Rhizoctonia solani</name>
    <dbReference type="NCBI Taxonomy" id="456999"/>
    <lineage>
        <taxon>Eukaryota</taxon>
        <taxon>Fungi</taxon>
        <taxon>Dikarya</taxon>
        <taxon>Basidiomycota</taxon>
        <taxon>Agaricomycotina</taxon>
        <taxon>Agaricomycetes</taxon>
        <taxon>Cantharellales</taxon>
        <taxon>Ceratobasidiaceae</taxon>
        <taxon>Rhizoctonia</taxon>
    </lineage>
</organism>
<dbReference type="PANTHER" id="PTHR46579:SF1">
    <property type="entry name" value="F5_8 TYPE C DOMAIN-CONTAINING PROTEIN"/>
    <property type="match status" value="1"/>
</dbReference>
<sequence>MEDFYNAMELDNNTSNEDNKFDLGIEIQDDTQLAEQACLIEFAADVNNVEIPIPPLDNPPPLPHYMLRKNPPVMIEIWPDPPPNNPDSNLDEELEQDLATANQDYDPKYIEQDEPPRVDPDDEPRLTDEEMQELIEMDFGDMLNKEWDGMYSCLLSDRDHTVLQFLATRIRTHFSRATWDNLWLGACEELDLPTKFIALRRLQILSGLETCVYDCCVNSCCCFVGKHKDLNNCPYCKEPRRNPRGRPRQLFRYTPLIPQLCALFQNLAMVTKLCYRTKAEVESDDDAIYNVFDSENYHRLRHTRVNPTDKYCFFDNPEDIALGLSTDGFTLFKRRRRGHSTAWPIILINYNLDPSICNHLENVICVGVIPGPKQPKDINSFFIPLLDKLLELQEGVCMHGLPPEPEGIRYEFVLRAFIIIIFGDIPAISKLMMMKGHNAFSPCRTCYIEGEICRLKRTSVYYVPLITPHMKFQWKHKDLPMRTHELFLQHFNRLREMVEATQAERDEYMRNFGINGESIFTRLHSIDFPSSFPYDIMHLLFENLVPNMIKHWIGDFKGLDQGNGTYRISKAQWTIIGLLTAKATRTIPCAFVGTLPDIALDQSLYKAEAYSFWIQYLAPIFLKDVLPQKYYKHLVNLCEIILLCLQFKITPAKIDELQAMIHNWVLKYEKYYYQYWTSRLPACPLTIHALLHIPYYIRRTGPLWTSWAFVMERFCGRLLPAVKNRTWPYEHLAHYVERRAQLQVVASKYNMPGLAKSRLSHKHRIGRIPISSHEVLYKGCRPMNTNAVLDDALRTQMARYFSLVYPGRTLNQLRNDIAGDSLVRYGRFRITDNGDHFRTANLIDRDPLARDNSFVKYDLLPDRDAAFRRRDDNPMRQVQYGRLLDIYYVEYTKQDEQNARVPYLLARIAECETGGLDAAQRGTPLVKYNRVLTPVIVHLETINAVIGRVLLGSNAWAIVDRSRDGARTQFLDDDRNIDPNLE</sequence>
<proteinExistence type="predicted"/>
<protein>
    <submittedName>
        <fullName evidence="2">Transposase family tnp2</fullName>
    </submittedName>
</protein>
<evidence type="ECO:0000313" key="2">
    <source>
        <dbReference type="EMBL" id="KAF8670334.1"/>
    </source>
</evidence>
<accession>A0A8H7H071</accession>
<comment type="caution">
    <text evidence="2">The sequence shown here is derived from an EMBL/GenBank/DDBJ whole genome shotgun (WGS) entry which is preliminary data.</text>
</comment>
<reference evidence="2" key="1">
    <citation type="submission" date="2020-09" db="EMBL/GenBank/DDBJ databases">
        <title>Comparative genome analyses of four rice-infecting Rhizoctonia solani isolates reveal extensive enrichment of homogalacturonan modification genes.</title>
        <authorList>
            <person name="Lee D.-Y."/>
            <person name="Jeon J."/>
            <person name="Kim K.-T."/>
            <person name="Cheong K."/>
            <person name="Song H."/>
            <person name="Choi G."/>
            <person name="Ko J."/>
            <person name="Opiyo S.O."/>
            <person name="Zuo S."/>
            <person name="Madhav S."/>
            <person name="Lee Y.-H."/>
            <person name="Wang G.-L."/>
        </authorList>
    </citation>
    <scope>NUCLEOTIDE SEQUENCE</scope>
    <source>
        <strain evidence="2">AG1-IA YN-7</strain>
    </source>
</reference>
<name>A0A8H7H071_9AGAM</name>